<dbReference type="AlphaFoldDB" id="A0AAV2QR67"/>
<keyword evidence="2" id="KW-0175">Coiled coil</keyword>
<dbReference type="Gene3D" id="1.10.238.10">
    <property type="entry name" value="EF-hand"/>
    <property type="match status" value="1"/>
</dbReference>
<dbReference type="SUPFAM" id="SSF47473">
    <property type="entry name" value="EF-hand"/>
    <property type="match status" value="1"/>
</dbReference>
<keyword evidence="1" id="KW-0106">Calcium</keyword>
<keyword evidence="5" id="KW-1185">Reference proteome</keyword>
<dbReference type="PROSITE" id="PS50222">
    <property type="entry name" value="EF_HAND_2"/>
    <property type="match status" value="1"/>
</dbReference>
<organism evidence="4 5">
    <name type="scientific">Meganyctiphanes norvegica</name>
    <name type="common">Northern krill</name>
    <name type="synonym">Thysanopoda norvegica</name>
    <dbReference type="NCBI Taxonomy" id="48144"/>
    <lineage>
        <taxon>Eukaryota</taxon>
        <taxon>Metazoa</taxon>
        <taxon>Ecdysozoa</taxon>
        <taxon>Arthropoda</taxon>
        <taxon>Crustacea</taxon>
        <taxon>Multicrustacea</taxon>
        <taxon>Malacostraca</taxon>
        <taxon>Eumalacostraca</taxon>
        <taxon>Eucarida</taxon>
        <taxon>Euphausiacea</taxon>
        <taxon>Euphausiidae</taxon>
        <taxon>Meganyctiphanes</taxon>
    </lineage>
</organism>
<evidence type="ECO:0000259" key="3">
    <source>
        <dbReference type="PROSITE" id="PS50222"/>
    </source>
</evidence>
<dbReference type="EMBL" id="CAXKWB010010396">
    <property type="protein sequence ID" value="CAL4097821.1"/>
    <property type="molecule type" value="Genomic_DNA"/>
</dbReference>
<evidence type="ECO:0000313" key="5">
    <source>
        <dbReference type="Proteomes" id="UP001497623"/>
    </source>
</evidence>
<evidence type="ECO:0000313" key="4">
    <source>
        <dbReference type="EMBL" id="CAL4097821.1"/>
    </source>
</evidence>
<sequence>GKGFIILGELQELCLSLGIAKDDSDAIFHDLDHDADGKISFEDFAMGFREFFNPKTDIHSKRRFSLKAIQTGSDDEGMEVNEFKRRESVYQAWSNLKTNITDGSLATLAPKNGHKIRALLEELEDTSAPPEVASKVSHVLTTLLGEINQLQQHHHSLEEMYKKEREYHTVALKSLEAELEEQVARVEQKARQQARQESEEEKRKLQDQMDTELAQLQAHLKIFQKV</sequence>
<dbReference type="InterPro" id="IPR018247">
    <property type="entry name" value="EF_Hand_1_Ca_BS"/>
</dbReference>
<name>A0AAV2QR67_MEGNR</name>
<comment type="caution">
    <text evidence="4">The sequence shown here is derived from an EMBL/GenBank/DDBJ whole genome shotgun (WGS) entry which is preliminary data.</text>
</comment>
<evidence type="ECO:0000256" key="2">
    <source>
        <dbReference type="SAM" id="Coils"/>
    </source>
</evidence>
<dbReference type="InterPro" id="IPR011992">
    <property type="entry name" value="EF-hand-dom_pair"/>
</dbReference>
<evidence type="ECO:0000256" key="1">
    <source>
        <dbReference type="ARBA" id="ARBA00022837"/>
    </source>
</evidence>
<feature type="domain" description="EF-hand" evidence="3">
    <location>
        <begin position="19"/>
        <end position="54"/>
    </location>
</feature>
<feature type="coiled-coil region" evidence="2">
    <location>
        <begin position="169"/>
        <end position="215"/>
    </location>
</feature>
<gene>
    <name evidence="4" type="ORF">MNOR_LOCUS16086</name>
</gene>
<accession>A0AAV2QR67</accession>
<dbReference type="Proteomes" id="UP001497623">
    <property type="component" value="Unassembled WGS sequence"/>
</dbReference>
<reference evidence="4 5" key="1">
    <citation type="submission" date="2024-05" db="EMBL/GenBank/DDBJ databases">
        <authorList>
            <person name="Wallberg A."/>
        </authorList>
    </citation>
    <scope>NUCLEOTIDE SEQUENCE [LARGE SCALE GENOMIC DNA]</scope>
</reference>
<dbReference type="InterPro" id="IPR002048">
    <property type="entry name" value="EF_hand_dom"/>
</dbReference>
<feature type="non-terminal residue" evidence="4">
    <location>
        <position position="226"/>
    </location>
</feature>
<feature type="non-terminal residue" evidence="4">
    <location>
        <position position="1"/>
    </location>
</feature>
<protein>
    <recommendedName>
        <fullName evidence="3">EF-hand domain-containing protein</fullName>
    </recommendedName>
</protein>
<dbReference type="GO" id="GO:0005509">
    <property type="term" value="F:calcium ion binding"/>
    <property type="evidence" value="ECO:0007669"/>
    <property type="project" value="InterPro"/>
</dbReference>
<proteinExistence type="predicted"/>
<dbReference type="PROSITE" id="PS00018">
    <property type="entry name" value="EF_HAND_1"/>
    <property type="match status" value="1"/>
</dbReference>